<dbReference type="GO" id="GO:0016757">
    <property type="term" value="F:glycosyltransferase activity"/>
    <property type="evidence" value="ECO:0007669"/>
    <property type="project" value="InterPro"/>
</dbReference>
<evidence type="ECO:0000313" key="10">
    <source>
        <dbReference type="WBParaSite" id="GPUH_0001404201-mRNA-1"/>
    </source>
</evidence>
<protein>
    <submittedName>
        <fullName evidence="10">Glyco_transf_64 domain-containing protein</fullName>
    </submittedName>
</protein>
<keyword evidence="3" id="KW-0808">Transferase</keyword>
<keyword evidence="6" id="KW-1133">Transmembrane helix</keyword>
<feature type="domain" description="Glycosyl transferase 64" evidence="7">
    <location>
        <begin position="5"/>
        <end position="62"/>
    </location>
</feature>
<dbReference type="EMBL" id="UYRT01080814">
    <property type="protein sequence ID" value="VDN23431.1"/>
    <property type="molecule type" value="Genomic_DNA"/>
</dbReference>
<dbReference type="Pfam" id="PF09258">
    <property type="entry name" value="Glyco_transf_64"/>
    <property type="match status" value="1"/>
</dbReference>
<feature type="transmembrane region" description="Helical" evidence="6">
    <location>
        <begin position="92"/>
        <end position="110"/>
    </location>
</feature>
<evidence type="ECO:0000256" key="6">
    <source>
        <dbReference type="SAM" id="Phobius"/>
    </source>
</evidence>
<dbReference type="GO" id="GO:1901135">
    <property type="term" value="P:carbohydrate derivative metabolic process"/>
    <property type="evidence" value="ECO:0007669"/>
    <property type="project" value="UniProtKB-ARBA"/>
</dbReference>
<comment type="subcellular location">
    <subcellularLocation>
        <location evidence="1">Endoplasmic reticulum membrane</location>
        <topology evidence="1">Single-pass type II membrane protein</topology>
    </subcellularLocation>
</comment>
<evidence type="ECO:0000256" key="4">
    <source>
        <dbReference type="ARBA" id="ARBA00023136"/>
    </source>
</evidence>
<reference evidence="10" key="1">
    <citation type="submission" date="2016-06" db="UniProtKB">
        <authorList>
            <consortium name="WormBaseParasite"/>
        </authorList>
    </citation>
    <scope>IDENTIFICATION</scope>
</reference>
<keyword evidence="9" id="KW-1185">Reference proteome</keyword>
<proteinExistence type="inferred from homology"/>
<dbReference type="InterPro" id="IPR029044">
    <property type="entry name" value="Nucleotide-diphossugar_trans"/>
</dbReference>
<gene>
    <name evidence="8" type="ORF">GPUH_LOCUS14027</name>
</gene>
<evidence type="ECO:0000256" key="5">
    <source>
        <dbReference type="ARBA" id="ARBA00023157"/>
    </source>
</evidence>
<organism evidence="10">
    <name type="scientific">Gongylonema pulchrum</name>
    <dbReference type="NCBI Taxonomy" id="637853"/>
    <lineage>
        <taxon>Eukaryota</taxon>
        <taxon>Metazoa</taxon>
        <taxon>Ecdysozoa</taxon>
        <taxon>Nematoda</taxon>
        <taxon>Chromadorea</taxon>
        <taxon>Rhabditida</taxon>
        <taxon>Spirurina</taxon>
        <taxon>Spiruromorpha</taxon>
        <taxon>Spiruroidea</taxon>
        <taxon>Gongylonematidae</taxon>
        <taxon>Gongylonema</taxon>
    </lineage>
</organism>
<evidence type="ECO:0000256" key="3">
    <source>
        <dbReference type="ARBA" id="ARBA00022679"/>
    </source>
</evidence>
<sequence>MAHSSTTEWPQLNRPTHIIQMDRNLLSNRFILFSEITTEAVFSLDDDITALSVDEIEFAYQVRLLFFLFHFASFVIRLVMRFLQLCNAKTHIGVVCVSVYLCVHLLHTFISRPIKSTGLKFRELNLYAWAGRNPQNGRHHPCGSRIRARQSFFWVSS</sequence>
<dbReference type="WBParaSite" id="GPUH_0001404201-mRNA-1">
    <property type="protein sequence ID" value="GPUH_0001404201-mRNA-1"/>
    <property type="gene ID" value="GPUH_0001404201"/>
</dbReference>
<evidence type="ECO:0000313" key="9">
    <source>
        <dbReference type="Proteomes" id="UP000271098"/>
    </source>
</evidence>
<dbReference type="PANTHER" id="PTHR48261:SF2">
    <property type="entry name" value="ACETYLGLUCOSAMINYLTRANSFERASE"/>
    <property type="match status" value="1"/>
</dbReference>
<comment type="similarity">
    <text evidence="2">Belongs to the glycosyltransferase 47 family.</text>
</comment>
<dbReference type="GO" id="GO:0005789">
    <property type="term" value="C:endoplasmic reticulum membrane"/>
    <property type="evidence" value="ECO:0007669"/>
    <property type="project" value="UniProtKB-SubCell"/>
</dbReference>
<dbReference type="Gene3D" id="3.90.550.10">
    <property type="entry name" value="Spore Coat Polysaccharide Biosynthesis Protein SpsA, Chain A"/>
    <property type="match status" value="1"/>
</dbReference>
<reference evidence="8 9" key="2">
    <citation type="submission" date="2018-11" db="EMBL/GenBank/DDBJ databases">
        <authorList>
            <consortium name="Pathogen Informatics"/>
        </authorList>
    </citation>
    <scope>NUCLEOTIDE SEQUENCE [LARGE SCALE GENOMIC DNA]</scope>
</reference>
<evidence type="ECO:0000313" key="8">
    <source>
        <dbReference type="EMBL" id="VDN23431.1"/>
    </source>
</evidence>
<keyword evidence="4 6" id="KW-0472">Membrane</keyword>
<dbReference type="InterPro" id="IPR004263">
    <property type="entry name" value="Exostosin"/>
</dbReference>
<keyword evidence="5" id="KW-1015">Disulfide bond</keyword>
<evidence type="ECO:0000256" key="2">
    <source>
        <dbReference type="ARBA" id="ARBA00010271"/>
    </source>
</evidence>
<dbReference type="PANTHER" id="PTHR48261">
    <property type="entry name" value="ACETYLGLUCOSAMINYLTRANSFERASE"/>
    <property type="match status" value="1"/>
</dbReference>
<dbReference type="InterPro" id="IPR015338">
    <property type="entry name" value="GT64_dom"/>
</dbReference>
<name>A0A183DZ86_9BILA</name>
<evidence type="ECO:0000259" key="7">
    <source>
        <dbReference type="Pfam" id="PF09258"/>
    </source>
</evidence>
<dbReference type="Proteomes" id="UP000271098">
    <property type="component" value="Unassembled WGS sequence"/>
</dbReference>
<feature type="transmembrane region" description="Helical" evidence="6">
    <location>
        <begin position="60"/>
        <end position="80"/>
    </location>
</feature>
<keyword evidence="6" id="KW-0812">Transmembrane</keyword>
<dbReference type="AlphaFoldDB" id="A0A183DZ86"/>
<accession>A0A183DZ86</accession>
<evidence type="ECO:0000256" key="1">
    <source>
        <dbReference type="ARBA" id="ARBA00004648"/>
    </source>
</evidence>
<dbReference type="OrthoDB" id="5954868at2759"/>